<sequence length="662" mass="75550">MEETDAQHVLASAVTEEEWSQVPSEIGKKLEVFVNEKIEELLTAKALSETKKYEAETTLTELQDKHKTVEGALEESQTKLEAASRTIVELEAQISTCTTDMTKLQTTCNRLEAEAADFRHQRNLAFGERDELAKTLERTSAEVERLQMDVSTLTKQLQSAVNAKCEALAEANEVGSLKLTLEYKEKRLDQERALLNNHVETLTQSLHERTEELLNMKKDNTLRCVQLENKLMEKTQELTVALESIKNLTDINDNLTTKVEELTDKLKAERDNDAKTHELFQQELEAQTKLADLYKNVSDQNKEQAEKLEKVVVDLQTLLQEATEKYGDLETKYKETTLANEEIINKKNECINMLKQELEASNEMFKALKDEGVQKEVEELSPSAAAASRLIKPGMSLTQIYTQYVNVSEELAHEKEECRRLNSYIQHIINEIEDKGPLLRKQREDYETALETIKEISQQNDNLLMENQNLKEETMQCKRNEGVASRENARLKKEVADLGRQVCHLLREVEQSRTGSSSTSTDQDMSDSMSSADIITKRLVTFSDITELQNTNQRLLALVRELTAKQEEAESYDPAAIASLKMKLETMKETQSSLLEQQETQNKMMGMVISQRDMYKTLYEQAMKGSGEEIPMQLERPYIQGERGSQSPKQNHDDSDSHSDDK</sequence>
<dbReference type="GO" id="GO:1901673">
    <property type="term" value="P:regulation of mitotic spindle assembly"/>
    <property type="evidence" value="ECO:0007669"/>
    <property type="project" value="TreeGrafter"/>
</dbReference>
<feature type="region of interest" description="Disordered" evidence="5">
    <location>
        <begin position="509"/>
        <end position="529"/>
    </location>
</feature>
<dbReference type="PANTHER" id="PTHR18898:SF2">
    <property type="entry name" value="NUCLEOPROTEIN TPR"/>
    <property type="match status" value="1"/>
</dbReference>
<feature type="coiled-coil region" evidence="4">
    <location>
        <begin position="245"/>
        <end position="272"/>
    </location>
</feature>
<evidence type="ECO:0000259" key="7">
    <source>
        <dbReference type="Pfam" id="PF25785"/>
    </source>
</evidence>
<name>A0A8K0D797_IGNLU</name>
<feature type="coiled-coil region" evidence="4">
    <location>
        <begin position="301"/>
        <end position="371"/>
    </location>
</feature>
<dbReference type="SUPFAM" id="SSF57997">
    <property type="entry name" value="Tropomyosin"/>
    <property type="match status" value="1"/>
</dbReference>
<keyword evidence="3" id="KW-0539">Nucleus</keyword>
<dbReference type="EMBL" id="VTPC01003835">
    <property type="protein sequence ID" value="KAF2897948.1"/>
    <property type="molecule type" value="Genomic_DNA"/>
</dbReference>
<feature type="compositionally biased region" description="Basic and acidic residues" evidence="5">
    <location>
        <begin position="650"/>
        <end position="662"/>
    </location>
</feature>
<proteinExistence type="predicted"/>
<feature type="coiled-coil region" evidence="4">
    <location>
        <begin position="439"/>
        <end position="480"/>
    </location>
</feature>
<dbReference type="InterPro" id="IPR057577">
    <property type="entry name" value="Nucleoprot-TPR/MLP1_dom"/>
</dbReference>
<dbReference type="Pfam" id="PF25481">
    <property type="entry name" value="Nucleoprot-TPR"/>
    <property type="match status" value="1"/>
</dbReference>
<dbReference type="GO" id="GO:0006406">
    <property type="term" value="P:mRNA export from nucleus"/>
    <property type="evidence" value="ECO:0007669"/>
    <property type="project" value="TreeGrafter"/>
</dbReference>
<feature type="region of interest" description="Disordered" evidence="5">
    <location>
        <begin position="625"/>
        <end position="662"/>
    </location>
</feature>
<feature type="compositionally biased region" description="Low complexity" evidence="5">
    <location>
        <begin position="512"/>
        <end position="529"/>
    </location>
</feature>
<evidence type="ECO:0000256" key="1">
    <source>
        <dbReference type="ARBA" id="ARBA00004123"/>
    </source>
</evidence>
<evidence type="ECO:0000256" key="4">
    <source>
        <dbReference type="SAM" id="Coils"/>
    </source>
</evidence>
<gene>
    <name evidence="8" type="ORF">ILUMI_08223</name>
</gene>
<feature type="domain" description="NUA/TPR/MLP1-2-like" evidence="7">
    <location>
        <begin position="476"/>
        <end position="570"/>
    </location>
</feature>
<keyword evidence="9" id="KW-1185">Reference proteome</keyword>
<dbReference type="GO" id="GO:0005643">
    <property type="term" value="C:nuclear pore"/>
    <property type="evidence" value="ECO:0007669"/>
    <property type="project" value="TreeGrafter"/>
</dbReference>
<evidence type="ECO:0000256" key="3">
    <source>
        <dbReference type="ARBA" id="ARBA00023242"/>
    </source>
</evidence>
<dbReference type="OrthoDB" id="343070at2759"/>
<dbReference type="GO" id="GO:0017056">
    <property type="term" value="F:structural constituent of nuclear pore"/>
    <property type="evidence" value="ECO:0007669"/>
    <property type="project" value="TreeGrafter"/>
</dbReference>
<dbReference type="Pfam" id="PF25785">
    <property type="entry name" value="TPR"/>
    <property type="match status" value="1"/>
</dbReference>
<evidence type="ECO:0000256" key="2">
    <source>
        <dbReference type="ARBA" id="ARBA00023054"/>
    </source>
</evidence>
<evidence type="ECO:0000259" key="6">
    <source>
        <dbReference type="Pfam" id="PF25481"/>
    </source>
</evidence>
<protein>
    <submittedName>
        <fullName evidence="8">Uncharacterized protein</fullName>
    </submittedName>
</protein>
<feature type="coiled-coil region" evidence="4">
    <location>
        <begin position="59"/>
        <end position="163"/>
    </location>
</feature>
<feature type="non-terminal residue" evidence="8">
    <location>
        <position position="1"/>
    </location>
</feature>
<evidence type="ECO:0000313" key="9">
    <source>
        <dbReference type="Proteomes" id="UP000801492"/>
    </source>
</evidence>
<dbReference type="Proteomes" id="UP000801492">
    <property type="component" value="Unassembled WGS sequence"/>
</dbReference>
<evidence type="ECO:0000313" key="8">
    <source>
        <dbReference type="EMBL" id="KAF2897948.1"/>
    </source>
</evidence>
<organism evidence="8 9">
    <name type="scientific">Ignelater luminosus</name>
    <name type="common">Cucubano</name>
    <name type="synonym">Pyrophorus luminosus</name>
    <dbReference type="NCBI Taxonomy" id="2038154"/>
    <lineage>
        <taxon>Eukaryota</taxon>
        <taxon>Metazoa</taxon>
        <taxon>Ecdysozoa</taxon>
        <taxon>Arthropoda</taxon>
        <taxon>Hexapoda</taxon>
        <taxon>Insecta</taxon>
        <taxon>Pterygota</taxon>
        <taxon>Neoptera</taxon>
        <taxon>Endopterygota</taxon>
        <taxon>Coleoptera</taxon>
        <taxon>Polyphaga</taxon>
        <taxon>Elateriformia</taxon>
        <taxon>Elateroidea</taxon>
        <taxon>Elateridae</taxon>
        <taxon>Agrypninae</taxon>
        <taxon>Pyrophorini</taxon>
        <taxon>Ignelater</taxon>
    </lineage>
</organism>
<evidence type="ECO:0000256" key="5">
    <source>
        <dbReference type="SAM" id="MobiDB-lite"/>
    </source>
</evidence>
<reference evidence="8" key="1">
    <citation type="submission" date="2019-08" db="EMBL/GenBank/DDBJ databases">
        <title>The genome of the North American firefly Photinus pyralis.</title>
        <authorList>
            <consortium name="Photinus pyralis genome working group"/>
            <person name="Fallon T.R."/>
            <person name="Sander Lower S.E."/>
            <person name="Weng J.-K."/>
        </authorList>
    </citation>
    <scope>NUCLEOTIDE SEQUENCE</scope>
    <source>
        <strain evidence="8">TRF0915ILg1</strain>
        <tissue evidence="8">Whole body</tissue>
    </source>
</reference>
<dbReference type="PANTHER" id="PTHR18898">
    <property type="entry name" value="NUCLEOPROTEIN TPR-RELATED"/>
    <property type="match status" value="1"/>
</dbReference>
<dbReference type="AlphaFoldDB" id="A0A8K0D797"/>
<dbReference type="Gene3D" id="1.10.287.1490">
    <property type="match status" value="1"/>
</dbReference>
<comment type="caution">
    <text evidence="8">The sequence shown here is derived from an EMBL/GenBank/DDBJ whole genome shotgun (WGS) entry which is preliminary data.</text>
</comment>
<comment type="subcellular location">
    <subcellularLocation>
        <location evidence="1">Nucleus</location>
    </subcellularLocation>
</comment>
<feature type="domain" description="Nucleoprotein TPR/MPL1" evidence="6">
    <location>
        <begin position="179"/>
        <end position="254"/>
    </location>
</feature>
<keyword evidence="2 4" id="KW-0175">Coiled coil</keyword>
<feature type="coiled-coil region" evidence="4">
    <location>
        <begin position="545"/>
        <end position="597"/>
    </location>
</feature>
<dbReference type="InterPro" id="IPR057974">
    <property type="entry name" value="NUA/TPR/MLP1-2-like_dom"/>
</dbReference>
<accession>A0A8K0D797</accession>